<evidence type="ECO:0008006" key="3">
    <source>
        <dbReference type="Google" id="ProtNLM"/>
    </source>
</evidence>
<dbReference type="RefSeq" id="WP_120641434.1">
    <property type="nucleotide sequence ID" value="NZ_RAWB01000002.1"/>
</dbReference>
<evidence type="ECO:0000313" key="1">
    <source>
        <dbReference type="EMBL" id="RKH69034.1"/>
    </source>
</evidence>
<accession>A0A3A8R173</accession>
<gene>
    <name evidence="1" type="ORF">D7V93_00505</name>
</gene>
<organism evidence="1 2">
    <name type="scientific">Corallococcus llansteffanensis</name>
    <dbReference type="NCBI Taxonomy" id="2316731"/>
    <lineage>
        <taxon>Bacteria</taxon>
        <taxon>Pseudomonadati</taxon>
        <taxon>Myxococcota</taxon>
        <taxon>Myxococcia</taxon>
        <taxon>Myxococcales</taxon>
        <taxon>Cystobacterineae</taxon>
        <taxon>Myxococcaceae</taxon>
        <taxon>Corallococcus</taxon>
    </lineage>
</organism>
<evidence type="ECO:0000313" key="2">
    <source>
        <dbReference type="Proteomes" id="UP000272888"/>
    </source>
</evidence>
<keyword evidence="2" id="KW-1185">Reference proteome</keyword>
<proteinExistence type="predicted"/>
<comment type="caution">
    <text evidence="1">The sequence shown here is derived from an EMBL/GenBank/DDBJ whole genome shotgun (WGS) entry which is preliminary data.</text>
</comment>
<dbReference type="EMBL" id="RAWB01000002">
    <property type="protein sequence ID" value="RKH69034.1"/>
    <property type="molecule type" value="Genomic_DNA"/>
</dbReference>
<dbReference type="AlphaFoldDB" id="A0A3A8R173"/>
<dbReference type="Gene3D" id="3.75.10.10">
    <property type="entry name" value="L-arginine/glycine Amidinotransferase, Chain A"/>
    <property type="match status" value="1"/>
</dbReference>
<dbReference type="Proteomes" id="UP000272888">
    <property type="component" value="Unassembled WGS sequence"/>
</dbReference>
<sequence>MPKSVNLNVARPQIRTRLARLGLEDSLEPDATLAVMLRRWVAIPETCSVTAILLRFSEDDHLTVQLREVFSRHKEAAKVKLVPDCGGHSQGFIRDPFIVGACLDPTGQGLRLCMVGDAADWEAHPVLKALQGMATPMDFGGGKAEGGNFMVTPGTEDCPQGLILVGDEASAHAPEHTALSLALQDSLRIDVSETHVSHTDERVAFVGGHGTQDWALAVPSQVLAATLLKAVLAKKDMPPGWLWCSRGFTVGANLVANNPKSTRDIRRFCEKKATQSLHASERQRHEAVSLDNAGEILERLGETRSERLLILPDLPGTHPSAINLLNVNGLVVVPRQHAYRVGLAAAVDILHATFQGTLNVNYDQCLAPLRRQEIEKDLTELLRRQPTLPFYVRPGESMRLQDAAKACTLSKDLEDPSVQEVLTALGVPLSDHGKMLVGPQVLQIPAQGTVDILEAFIFVSLRSLGLDCAFVDTSHLCKSGGNLHCATNRLPDLNALDWDVDEIGHEFLG</sequence>
<name>A0A3A8R173_9BACT</name>
<protein>
    <recommendedName>
        <fullName evidence="3">Protein-arginine deiminase C-terminal domain-containing protein</fullName>
    </recommendedName>
</protein>
<reference evidence="2" key="1">
    <citation type="submission" date="2018-09" db="EMBL/GenBank/DDBJ databases">
        <authorList>
            <person name="Livingstone P.G."/>
            <person name="Whitworth D.E."/>
        </authorList>
    </citation>
    <scope>NUCLEOTIDE SEQUENCE [LARGE SCALE GENOMIC DNA]</scope>
    <source>
        <strain evidence="2">CA051B</strain>
    </source>
</reference>